<dbReference type="Proteomes" id="UP000001572">
    <property type="component" value="Chromosome"/>
</dbReference>
<dbReference type="PANTHER" id="PTHR46066">
    <property type="entry name" value="CHITINASE DOMAIN-CONTAINING PROTEIN 1 FAMILY MEMBER"/>
    <property type="match status" value="1"/>
</dbReference>
<feature type="domain" description="SLH" evidence="2">
    <location>
        <begin position="25"/>
        <end position="90"/>
    </location>
</feature>
<dbReference type="Gene3D" id="3.10.50.10">
    <property type="match status" value="1"/>
</dbReference>
<dbReference type="RefSeq" id="WP_012064765.1">
    <property type="nucleotide sequence ID" value="NC_009633.1"/>
</dbReference>
<dbReference type="EMBL" id="CP000724">
    <property type="protein sequence ID" value="ABR49805.1"/>
    <property type="molecule type" value="Genomic_DNA"/>
</dbReference>
<gene>
    <name evidence="4" type="ordered locus">Amet_3685</name>
</gene>
<proteinExistence type="predicted"/>
<dbReference type="InterPro" id="IPR029070">
    <property type="entry name" value="Chitinase_insertion_sf"/>
</dbReference>
<keyword evidence="4" id="KW-0378">Hydrolase</keyword>
<dbReference type="PROSITE" id="PS51272">
    <property type="entry name" value="SLH"/>
    <property type="match status" value="3"/>
</dbReference>
<dbReference type="GO" id="GO:0016787">
    <property type="term" value="F:hydrolase activity"/>
    <property type="evidence" value="ECO:0007669"/>
    <property type="project" value="UniProtKB-KW"/>
</dbReference>
<keyword evidence="1" id="KW-0677">Repeat</keyword>
<feature type="domain" description="GH18" evidence="3">
    <location>
        <begin position="207"/>
        <end position="552"/>
    </location>
</feature>
<evidence type="ECO:0000259" key="3">
    <source>
        <dbReference type="PROSITE" id="PS51910"/>
    </source>
</evidence>
<dbReference type="STRING" id="293826.Amet_3685"/>
<dbReference type="InterPro" id="IPR011583">
    <property type="entry name" value="Chitinase_II/V-like_cat"/>
</dbReference>
<dbReference type="KEGG" id="amt:Amet_3685"/>
<evidence type="ECO:0000313" key="5">
    <source>
        <dbReference type="Proteomes" id="UP000001572"/>
    </source>
</evidence>
<dbReference type="GO" id="GO:0008061">
    <property type="term" value="F:chitin binding"/>
    <property type="evidence" value="ECO:0007669"/>
    <property type="project" value="InterPro"/>
</dbReference>
<name>A6TUD7_ALKMQ</name>
<dbReference type="SMART" id="SM00636">
    <property type="entry name" value="Glyco_18"/>
    <property type="match status" value="1"/>
</dbReference>
<accession>A6TUD7</accession>
<organism evidence="4 5">
    <name type="scientific">Alkaliphilus metalliredigens (strain QYMF)</name>
    <dbReference type="NCBI Taxonomy" id="293826"/>
    <lineage>
        <taxon>Bacteria</taxon>
        <taxon>Bacillati</taxon>
        <taxon>Bacillota</taxon>
        <taxon>Clostridia</taxon>
        <taxon>Peptostreptococcales</taxon>
        <taxon>Natronincolaceae</taxon>
        <taxon>Alkaliphilus</taxon>
    </lineage>
</organism>
<reference evidence="5" key="1">
    <citation type="journal article" date="2016" name="Genome Announc.">
        <title>Complete genome sequence of Alkaliphilus metalliredigens strain QYMF, an alkaliphilic and metal-reducing bacterium isolated from borax-contaminated leachate ponds.</title>
        <authorList>
            <person name="Hwang C."/>
            <person name="Copeland A."/>
            <person name="Lucas S."/>
            <person name="Lapidus A."/>
            <person name="Barry K."/>
            <person name="Detter J.C."/>
            <person name="Glavina Del Rio T."/>
            <person name="Hammon N."/>
            <person name="Israni S."/>
            <person name="Dalin E."/>
            <person name="Tice H."/>
            <person name="Pitluck S."/>
            <person name="Chertkov O."/>
            <person name="Brettin T."/>
            <person name="Bruce D."/>
            <person name="Han C."/>
            <person name="Schmutz J."/>
            <person name="Larimer F."/>
            <person name="Land M.L."/>
            <person name="Hauser L."/>
            <person name="Kyrpides N."/>
            <person name="Mikhailova N."/>
            <person name="Ye Q."/>
            <person name="Zhou J."/>
            <person name="Richardson P."/>
            <person name="Fields M.W."/>
        </authorList>
    </citation>
    <scope>NUCLEOTIDE SEQUENCE [LARGE SCALE GENOMIC DNA]</scope>
    <source>
        <strain evidence="5">QYMF</strain>
    </source>
</reference>
<dbReference type="CAZy" id="GH18">
    <property type="family name" value="Glycoside Hydrolase Family 18"/>
</dbReference>
<dbReference type="SUPFAM" id="SSF51445">
    <property type="entry name" value="(Trans)glycosidases"/>
    <property type="match status" value="1"/>
</dbReference>
<protein>
    <submittedName>
        <fullName evidence="4">Glycoside hydrolase, family 18</fullName>
    </submittedName>
</protein>
<dbReference type="InterPro" id="IPR017853">
    <property type="entry name" value="GH"/>
</dbReference>
<evidence type="ECO:0000259" key="2">
    <source>
        <dbReference type="PROSITE" id="PS51272"/>
    </source>
</evidence>
<dbReference type="Pfam" id="PF00704">
    <property type="entry name" value="Glyco_hydro_18"/>
    <property type="match status" value="1"/>
</dbReference>
<dbReference type="Pfam" id="PF00395">
    <property type="entry name" value="SLH"/>
    <property type="match status" value="3"/>
</dbReference>
<keyword evidence="5" id="KW-1185">Reference proteome</keyword>
<dbReference type="OrthoDB" id="9769314at2"/>
<feature type="domain" description="SLH" evidence="2">
    <location>
        <begin position="91"/>
        <end position="156"/>
    </location>
</feature>
<dbReference type="PROSITE" id="PS51910">
    <property type="entry name" value="GH18_2"/>
    <property type="match status" value="1"/>
</dbReference>
<evidence type="ECO:0000313" key="4">
    <source>
        <dbReference type="EMBL" id="ABR49805.1"/>
    </source>
</evidence>
<feature type="domain" description="SLH" evidence="2">
    <location>
        <begin position="158"/>
        <end position="224"/>
    </location>
</feature>
<dbReference type="HOGENOM" id="CLU_036057_0_0_9"/>
<sequence>MKKWMTYLLIMMIFIGSAVPSVASGRITTLKDISNHWIRQEHETVLYLFQHLRIVSGYPDGTFKPQNDISRAELITMLVRAQGDPKQKMDMKQTFQDVTSTHWAYPFIQQAVKQGIIVPEDYPNLKFQPEKAITRSEIAMMVVRGLGIEIESNREKIATHFLDDGNISAQMRPYIQKASEIGIISGYAQAEGFTFKPNHTATRAEAVILLYKFLQNKTELKQISYYAIDSFKQIEDTKVFDEIVFGWSSLKKASNGNIVFSMDNEKSDYKLPRGHESALKKVDDFNVNKKLMLTENDRELIYPLLENKSYQNKVIKDIVEALGTYGFTGIVMDLESIRDTEKGYRQHYVSFLKELKKALEPEGYELTVAVHPNNVSGFYDGYDYKGIAEVADEINLMAHDYHESNNQNMLTDHAPFDRVHEALGNLIDSGVPRDKIILGLQVVAGTQWITENRNGLPFREFRSPAMGIIYESLSTYQNHDSFSSGISVETLTPYYRYTLNENGQESRRLVRYEDQKSIESKILLAKFYGVKGVSFWRIGEIQKDIIMLIDEYGSN</sequence>
<dbReference type="PANTHER" id="PTHR46066:SF2">
    <property type="entry name" value="CHITINASE DOMAIN-CONTAINING PROTEIN 1"/>
    <property type="match status" value="1"/>
</dbReference>
<dbReference type="InterPro" id="IPR001223">
    <property type="entry name" value="Glyco_hydro18_cat"/>
</dbReference>
<dbReference type="AlphaFoldDB" id="A6TUD7"/>
<dbReference type="GO" id="GO:0005975">
    <property type="term" value="P:carbohydrate metabolic process"/>
    <property type="evidence" value="ECO:0007669"/>
    <property type="project" value="InterPro"/>
</dbReference>
<dbReference type="Gene3D" id="3.20.20.80">
    <property type="entry name" value="Glycosidases"/>
    <property type="match status" value="1"/>
</dbReference>
<dbReference type="InterPro" id="IPR001119">
    <property type="entry name" value="SLH_dom"/>
</dbReference>
<dbReference type="eggNOG" id="COG3858">
    <property type="taxonomic scope" value="Bacteria"/>
</dbReference>
<evidence type="ECO:0000256" key="1">
    <source>
        <dbReference type="ARBA" id="ARBA00022737"/>
    </source>
</evidence>